<feature type="domain" description="Cupin type-1" evidence="5">
    <location>
        <begin position="230"/>
        <end position="371"/>
    </location>
</feature>
<evidence type="ECO:0000256" key="2">
    <source>
        <dbReference type="PIRSR" id="PIRSR617774-1"/>
    </source>
</evidence>
<keyword evidence="7" id="KW-1185">Reference proteome</keyword>
<keyword evidence="1 3" id="KW-0479">Metal-binding</keyword>
<evidence type="ECO:0000256" key="1">
    <source>
        <dbReference type="ARBA" id="ARBA00022723"/>
    </source>
</evidence>
<dbReference type="Pfam" id="PF00190">
    <property type="entry name" value="Cupin_1"/>
    <property type="match status" value="2"/>
</dbReference>
<feature type="binding site" evidence="3">
    <location>
        <position position="99"/>
    </location>
    <ligand>
        <name>Mn(2+)</name>
        <dbReference type="ChEBI" id="CHEBI:29035"/>
        <label>1</label>
    </ligand>
</feature>
<organism evidence="6 7">
    <name type="scientific">Sphaerisporangium rufum</name>
    <dbReference type="NCBI Taxonomy" id="1381558"/>
    <lineage>
        <taxon>Bacteria</taxon>
        <taxon>Bacillati</taxon>
        <taxon>Actinomycetota</taxon>
        <taxon>Actinomycetes</taxon>
        <taxon>Streptosporangiales</taxon>
        <taxon>Streptosporangiaceae</taxon>
        <taxon>Sphaerisporangium</taxon>
    </lineage>
</organism>
<feature type="binding site" evidence="3">
    <location>
        <position position="321"/>
    </location>
    <ligand>
        <name>Mn(2+)</name>
        <dbReference type="ChEBI" id="CHEBI:29035"/>
        <label>2</label>
    </ligand>
</feature>
<gene>
    <name evidence="6" type="ORF">Sru01_59690</name>
</gene>
<evidence type="ECO:0000259" key="5">
    <source>
        <dbReference type="SMART" id="SM00835"/>
    </source>
</evidence>
<evidence type="ECO:0000256" key="3">
    <source>
        <dbReference type="PIRSR" id="PIRSR617774-2"/>
    </source>
</evidence>
<evidence type="ECO:0000313" key="6">
    <source>
        <dbReference type="EMBL" id="GII80987.1"/>
    </source>
</evidence>
<feature type="binding site" evidence="3">
    <location>
        <position position="275"/>
    </location>
    <ligand>
        <name>Mn(2+)</name>
        <dbReference type="ChEBI" id="CHEBI:29035"/>
        <label>2</label>
    </ligand>
</feature>
<evidence type="ECO:0000313" key="7">
    <source>
        <dbReference type="Proteomes" id="UP000655287"/>
    </source>
</evidence>
<feature type="binding site" evidence="3">
    <location>
        <position position="142"/>
    </location>
    <ligand>
        <name>Mn(2+)</name>
        <dbReference type="ChEBI" id="CHEBI:29035"/>
        <label>1</label>
    </ligand>
</feature>
<dbReference type="InterPro" id="IPR017774">
    <property type="entry name" value="Bicupin_oxalate_deCO2ase/Oxase"/>
</dbReference>
<feature type="active site" description="Proton donor" evidence="2">
    <location>
        <position position="335"/>
    </location>
</feature>
<accession>A0A919R7A1</accession>
<dbReference type="CDD" id="cd20304">
    <property type="entry name" value="cupin_OxDC_N"/>
    <property type="match status" value="1"/>
</dbReference>
<dbReference type="InterPro" id="IPR006045">
    <property type="entry name" value="Cupin_1"/>
</dbReference>
<keyword evidence="3" id="KW-0464">Manganese</keyword>
<dbReference type="Proteomes" id="UP000655287">
    <property type="component" value="Unassembled WGS sequence"/>
</dbReference>
<dbReference type="Gene3D" id="2.60.120.10">
    <property type="entry name" value="Jelly Rolls"/>
    <property type="match status" value="2"/>
</dbReference>
<dbReference type="AlphaFoldDB" id="A0A919R7A1"/>
<proteinExistence type="predicted"/>
<feature type="compositionally biased region" description="Low complexity" evidence="4">
    <location>
        <begin position="26"/>
        <end position="39"/>
    </location>
</feature>
<dbReference type="InterPro" id="IPR014710">
    <property type="entry name" value="RmlC-like_jellyroll"/>
</dbReference>
<name>A0A919R7A1_9ACTN</name>
<dbReference type="SUPFAM" id="SSF51182">
    <property type="entry name" value="RmlC-like cupins"/>
    <property type="match status" value="1"/>
</dbReference>
<reference evidence="6" key="1">
    <citation type="submission" date="2021-01" db="EMBL/GenBank/DDBJ databases">
        <title>Whole genome shotgun sequence of Sphaerisporangium rufum NBRC 109079.</title>
        <authorList>
            <person name="Komaki H."/>
            <person name="Tamura T."/>
        </authorList>
    </citation>
    <scope>NUCLEOTIDE SEQUENCE</scope>
    <source>
        <strain evidence="6">NBRC 109079</strain>
    </source>
</reference>
<dbReference type="CDD" id="cd20305">
    <property type="entry name" value="cupin_OxDC_C"/>
    <property type="match status" value="1"/>
</dbReference>
<dbReference type="GO" id="GO:0046872">
    <property type="term" value="F:metal ion binding"/>
    <property type="evidence" value="ECO:0007669"/>
    <property type="project" value="UniProtKB-KW"/>
</dbReference>
<sequence>MAKRSREQIPQPQRDGQGGVDTGPRNLQLDLQNPDLLTPPVTDYGTVPNLKFSFSMAHTRIEEGGWTREVTQRELPVATTLAGVDMKLNPGAYRELHWHKQAEWAYVLEGSCRIGAVDQEGRRFLDDVQCGDLWFFPKGIPHYIQALDEGVEFLLVFDDGMFSENSTFMISDFFAHTPKSVLAKNFGWSEPQLASMPEREKYIFAGQVPPPLESDRVVSPTADVPRTFKHRMLAQAPERFSGGTVRITDSTNFAAATTICAALVEIEPGGLRELHWHPTNDEWQYYISGFGRMGVFAASGAARTFNFQAGDVGYVPFAYGHYVENLGTEPLVFLEMFRNPRFEDVSATQWMANLPPQVSADTLNVPRSLIESLPKEKRPVVR</sequence>
<feature type="region of interest" description="Disordered" evidence="4">
    <location>
        <begin position="1"/>
        <end position="40"/>
    </location>
</feature>
<feature type="binding site" evidence="3">
    <location>
        <position position="103"/>
    </location>
    <ligand>
        <name>Mn(2+)</name>
        <dbReference type="ChEBI" id="CHEBI:29035"/>
        <label>1</label>
    </ligand>
</feature>
<dbReference type="PANTHER" id="PTHR35848:SF9">
    <property type="entry name" value="SLL1358 PROTEIN"/>
    <property type="match status" value="1"/>
</dbReference>
<comment type="caution">
    <text evidence="6">The sequence shown here is derived from an EMBL/GenBank/DDBJ whole genome shotgun (WGS) entry which is preliminary data.</text>
</comment>
<feature type="binding site" evidence="3">
    <location>
        <position position="282"/>
    </location>
    <ligand>
        <name>Mn(2+)</name>
        <dbReference type="ChEBI" id="CHEBI:29035"/>
        <label>2</label>
    </ligand>
</feature>
<feature type="domain" description="Cupin type-1" evidence="5">
    <location>
        <begin position="55"/>
        <end position="194"/>
    </location>
</feature>
<feature type="binding site" evidence="3">
    <location>
        <position position="97"/>
    </location>
    <ligand>
        <name>Mn(2+)</name>
        <dbReference type="ChEBI" id="CHEBI:29035"/>
        <label>1</label>
    </ligand>
</feature>
<dbReference type="GO" id="GO:0033609">
    <property type="term" value="P:oxalate metabolic process"/>
    <property type="evidence" value="ECO:0007669"/>
    <property type="project" value="InterPro"/>
</dbReference>
<evidence type="ECO:0000256" key="4">
    <source>
        <dbReference type="SAM" id="MobiDB-lite"/>
    </source>
</evidence>
<dbReference type="NCBIfam" id="TIGR03404">
    <property type="entry name" value="bicupin_oxalic"/>
    <property type="match status" value="1"/>
</dbReference>
<dbReference type="InterPro" id="IPR011051">
    <property type="entry name" value="RmlC_Cupin_sf"/>
</dbReference>
<protein>
    <submittedName>
        <fullName evidence="6">Oxalate decarboxylase</fullName>
    </submittedName>
</protein>
<dbReference type="EMBL" id="BOOU01000085">
    <property type="protein sequence ID" value="GII80987.1"/>
    <property type="molecule type" value="Genomic_DNA"/>
</dbReference>
<dbReference type="SMART" id="SM00835">
    <property type="entry name" value="Cupin_1"/>
    <property type="match status" value="2"/>
</dbReference>
<dbReference type="RefSeq" id="WP_203992539.1">
    <property type="nucleotide sequence ID" value="NZ_BOOU01000085.1"/>
</dbReference>
<feature type="binding site" evidence="3">
    <location>
        <position position="277"/>
    </location>
    <ligand>
        <name>Mn(2+)</name>
        <dbReference type="ChEBI" id="CHEBI:29035"/>
        <label>2</label>
    </ligand>
</feature>
<dbReference type="PANTHER" id="PTHR35848">
    <property type="entry name" value="OXALATE-BINDING PROTEIN"/>
    <property type="match status" value="1"/>
</dbReference>
<comment type="cofactor">
    <cofactor evidence="3">
        <name>Mn(2+)</name>
        <dbReference type="ChEBI" id="CHEBI:29035"/>
    </cofactor>
    <text evidence="3">Binds 2 manganese ions per subunit.</text>
</comment>
<dbReference type="InterPro" id="IPR051610">
    <property type="entry name" value="GPI/OXD"/>
</dbReference>